<evidence type="ECO:0000313" key="4">
    <source>
        <dbReference type="Proteomes" id="UP001652661"/>
    </source>
</evidence>
<accession>A0A6P4IFE4</accession>
<protein>
    <recommendedName>
        <fullName evidence="3">DUF7775 domain-containing protein</fullName>
    </recommendedName>
</protein>
<name>A0A6P4IFE4_DROKI</name>
<gene>
    <name evidence="5" type="primary">LOC108074144</name>
</gene>
<organism evidence="4 5">
    <name type="scientific">Drosophila kikkawai</name>
    <name type="common">Fruit fly</name>
    <dbReference type="NCBI Taxonomy" id="30033"/>
    <lineage>
        <taxon>Eukaryota</taxon>
        <taxon>Metazoa</taxon>
        <taxon>Ecdysozoa</taxon>
        <taxon>Arthropoda</taxon>
        <taxon>Hexapoda</taxon>
        <taxon>Insecta</taxon>
        <taxon>Pterygota</taxon>
        <taxon>Neoptera</taxon>
        <taxon>Endopterygota</taxon>
        <taxon>Diptera</taxon>
        <taxon>Brachycera</taxon>
        <taxon>Muscomorpha</taxon>
        <taxon>Ephydroidea</taxon>
        <taxon>Drosophilidae</taxon>
        <taxon>Drosophila</taxon>
        <taxon>Sophophora</taxon>
    </lineage>
</organism>
<feature type="transmembrane region" description="Helical" evidence="2">
    <location>
        <begin position="66"/>
        <end position="87"/>
    </location>
</feature>
<feature type="compositionally biased region" description="Basic and acidic residues" evidence="1">
    <location>
        <begin position="343"/>
        <end position="365"/>
    </location>
</feature>
<dbReference type="Proteomes" id="UP001652661">
    <property type="component" value="Chromosome 2L"/>
</dbReference>
<evidence type="ECO:0000259" key="3">
    <source>
        <dbReference type="Pfam" id="PF24985"/>
    </source>
</evidence>
<dbReference type="PANTHER" id="PTHR41152">
    <property type="entry name" value="AT26438P-RELATED"/>
    <property type="match status" value="1"/>
</dbReference>
<dbReference type="RefSeq" id="XP_017021536.1">
    <property type="nucleotide sequence ID" value="XM_017166047.2"/>
</dbReference>
<proteinExistence type="predicted"/>
<evidence type="ECO:0000256" key="2">
    <source>
        <dbReference type="SAM" id="Phobius"/>
    </source>
</evidence>
<dbReference type="PANTHER" id="PTHR41152:SF8">
    <property type="entry name" value="AT26438P-RELATED"/>
    <property type="match status" value="1"/>
</dbReference>
<sequence>MNQVWVFFKLIEVVLGSMCMFFHVKGSLYSAEPIPHVLIYCATFMSFVLIAALGAFRLLISQSSVLSTQLLLTVSAVILHYLCALLIMHTAMKDPHLAAINNTVEYMAHPHFAYCKQQSIASLLTGTMYLMHMFHVLDLLLRLEPGDWRRQAVGRFNNRGFSEVGGRAGLYVLTKPFDNFLCRHCRCYYLLATSQVLTFQIEEMENFRTVDRIWQFLGNVRLKLCTVSTVESDESFMSTPSITSSSESEEYEEFGVEEEEQGRGKGRKTAAGNWRGPSDSSSLWAQIEDRSTLAKTRSSHTSEATVRTAVTDRSRRRSSSVWDDPENREKSEILLVEQSSHILGRESEEPRKSARESTVRFRAENNADEEIQSPRSSNSKLKPRSSKSETAEEKKEDLEFPEKPKEWK</sequence>
<feature type="domain" description="DUF7775" evidence="3">
    <location>
        <begin position="2"/>
        <end position="141"/>
    </location>
</feature>
<evidence type="ECO:0000313" key="5">
    <source>
        <dbReference type="RefSeq" id="XP_017021536.1"/>
    </source>
</evidence>
<feature type="compositionally biased region" description="Acidic residues" evidence="1">
    <location>
        <begin position="247"/>
        <end position="260"/>
    </location>
</feature>
<dbReference type="AlphaFoldDB" id="A0A6P4IFE4"/>
<evidence type="ECO:0000256" key="1">
    <source>
        <dbReference type="SAM" id="MobiDB-lite"/>
    </source>
</evidence>
<keyword evidence="2" id="KW-0472">Membrane</keyword>
<dbReference type="Pfam" id="PF24985">
    <property type="entry name" value="DUF7775"/>
    <property type="match status" value="1"/>
</dbReference>
<keyword evidence="4" id="KW-1185">Reference proteome</keyword>
<feature type="region of interest" description="Disordered" evidence="1">
    <location>
        <begin position="236"/>
        <end position="408"/>
    </location>
</feature>
<reference evidence="5" key="2">
    <citation type="submission" date="2025-08" db="UniProtKB">
        <authorList>
            <consortium name="RefSeq"/>
        </authorList>
    </citation>
    <scope>IDENTIFICATION</scope>
    <source>
        <strain evidence="5">14028-0561.14</strain>
        <tissue evidence="5">Whole fly</tissue>
    </source>
</reference>
<dbReference type="GeneID" id="108074144"/>
<feature type="compositionally biased region" description="Polar residues" evidence="1">
    <location>
        <begin position="293"/>
        <end position="305"/>
    </location>
</feature>
<keyword evidence="2" id="KW-1133">Transmembrane helix</keyword>
<dbReference type="InterPro" id="IPR056677">
    <property type="entry name" value="DUF7775"/>
</dbReference>
<feature type="compositionally biased region" description="Low complexity" evidence="1">
    <location>
        <begin position="236"/>
        <end position="246"/>
    </location>
</feature>
<feature type="compositionally biased region" description="Basic and acidic residues" evidence="1">
    <location>
        <begin position="386"/>
        <end position="408"/>
    </location>
</feature>
<dbReference type="OrthoDB" id="7789408at2759"/>
<feature type="transmembrane region" description="Helical" evidence="2">
    <location>
        <begin position="6"/>
        <end position="25"/>
    </location>
</feature>
<feature type="transmembrane region" description="Helical" evidence="2">
    <location>
        <begin position="37"/>
        <end position="60"/>
    </location>
</feature>
<keyword evidence="2" id="KW-0812">Transmembrane</keyword>
<reference evidence="4" key="1">
    <citation type="submission" date="2025-05" db="UniProtKB">
        <authorList>
            <consortium name="RefSeq"/>
        </authorList>
    </citation>
    <scope>NUCLEOTIDE SEQUENCE [LARGE SCALE GENOMIC DNA]</scope>
    <source>
        <strain evidence="4">14028-0561.14</strain>
    </source>
</reference>